<reference evidence="1 2" key="1">
    <citation type="journal article" date="2012" name="J. Bacteriol.">
        <title>Complete genome sequences of Methylophaga sp. strain JAM1 and Methylophaga sp. strain JAM7.</title>
        <authorList>
            <person name="Villeneuve C."/>
            <person name="Martineau C."/>
            <person name="Mauffrey F."/>
            <person name="Villemur R."/>
        </authorList>
    </citation>
    <scope>NUCLEOTIDE SEQUENCE [LARGE SCALE GENOMIC DNA]</scope>
    <source>
        <strain evidence="1 2">JAM7</strain>
    </source>
</reference>
<sequence>MNNLNKTLGTGSTIKKPDLSRVFSIQFGSELTVVNVHGYFKAKTHI</sequence>
<gene>
    <name evidence="1" type="ordered locus">Q7C_2053</name>
</gene>
<dbReference type="HOGENOM" id="CLU_3185683_0_0_6"/>
<evidence type="ECO:0000313" key="1">
    <source>
        <dbReference type="EMBL" id="AFJ03192.1"/>
    </source>
</evidence>
<dbReference type="KEGG" id="mec:Q7C_2053"/>
<proteinExistence type="predicted"/>
<accession>I1YJU9</accession>
<dbReference type="AlphaFoldDB" id="I1YJU9"/>
<evidence type="ECO:0000313" key="2">
    <source>
        <dbReference type="Proteomes" id="UP000009145"/>
    </source>
</evidence>
<dbReference type="PATRIC" id="fig|754477.3.peg.2021"/>
<name>I1YJU9_METFJ</name>
<dbReference type="EMBL" id="CP003380">
    <property type="protein sequence ID" value="AFJ03192.1"/>
    <property type="molecule type" value="Genomic_DNA"/>
</dbReference>
<keyword evidence="2" id="KW-1185">Reference proteome</keyword>
<protein>
    <submittedName>
        <fullName evidence="1">Uncharacterized protein</fullName>
    </submittedName>
</protein>
<dbReference type="STRING" id="754477.Q7C_2053"/>
<dbReference type="Proteomes" id="UP000009145">
    <property type="component" value="Chromosome"/>
</dbReference>
<organism evidence="1 2">
    <name type="scientific">Methylophaga frappieri (strain ATCC BAA-2434 / DSM 25690 / JAM7)</name>
    <dbReference type="NCBI Taxonomy" id="754477"/>
    <lineage>
        <taxon>Bacteria</taxon>
        <taxon>Pseudomonadati</taxon>
        <taxon>Pseudomonadota</taxon>
        <taxon>Gammaproteobacteria</taxon>
        <taxon>Thiotrichales</taxon>
        <taxon>Piscirickettsiaceae</taxon>
        <taxon>Methylophaga</taxon>
    </lineage>
</organism>